<dbReference type="InterPro" id="IPR019331">
    <property type="entry name" value="FAM192A/Fyv6_N"/>
</dbReference>
<feature type="region of interest" description="Disordered" evidence="3">
    <location>
        <begin position="16"/>
        <end position="44"/>
    </location>
</feature>
<sequence>MSSGFITEAEIAEARKKRQEEWERVRKPDDPLVRPEEPYDHRSLYERLQEQKQKKDLEYEEAHKLKNMIKGLDDDEIEFLDLVDRTKIAADRKKELEEELELNDYRNRVATLQEKTLEERLQAEISVTKPKSVSNRPSQQKLLKGVVIKKSEGLKRKSSDSEANGNEKDTKRQKLESEENTQKTDSENVKTGDHSSGKAVVPNTGLQCVGILPGLGCYNESTSDENSSDSEVEHSSSRMDMLGRKIVNKSKES</sequence>
<keyword evidence="6" id="KW-1185">Reference proteome</keyword>
<dbReference type="Pfam" id="PF10187">
    <property type="entry name" value="FAM192A_Fyv6_N"/>
    <property type="match status" value="1"/>
</dbReference>
<dbReference type="PANTHER" id="PTHR13495">
    <property type="entry name" value="NEFA-INTERACTING NUCLEAR PROTEIN NIP30"/>
    <property type="match status" value="1"/>
</dbReference>
<feature type="region of interest" description="Disordered" evidence="3">
    <location>
        <begin position="217"/>
        <end position="253"/>
    </location>
</feature>
<name>A0AA38I7E0_9CUCU</name>
<feature type="region of interest" description="Disordered" evidence="3">
    <location>
        <begin position="128"/>
        <end position="204"/>
    </location>
</feature>
<feature type="domain" description="FAM192A/Fyv6 N-terminal" evidence="4">
    <location>
        <begin position="5"/>
        <end position="106"/>
    </location>
</feature>
<comment type="caution">
    <text evidence="5">The sequence shown here is derived from an EMBL/GenBank/DDBJ whole genome shotgun (WGS) entry which is preliminary data.</text>
</comment>
<comment type="subcellular location">
    <subcellularLocation>
        <location evidence="1">Nucleus</location>
    </subcellularLocation>
</comment>
<evidence type="ECO:0000313" key="5">
    <source>
        <dbReference type="EMBL" id="KAJ3649586.1"/>
    </source>
</evidence>
<keyword evidence="2" id="KW-0539">Nucleus</keyword>
<evidence type="ECO:0000256" key="2">
    <source>
        <dbReference type="ARBA" id="ARBA00023242"/>
    </source>
</evidence>
<accession>A0AA38I7E0</accession>
<protein>
    <recommendedName>
        <fullName evidence="4">FAM192A/Fyv6 N-terminal domain-containing protein</fullName>
    </recommendedName>
</protein>
<dbReference type="Proteomes" id="UP001168821">
    <property type="component" value="Unassembled WGS sequence"/>
</dbReference>
<dbReference type="EMBL" id="JALNTZ010000006">
    <property type="protein sequence ID" value="KAJ3649586.1"/>
    <property type="molecule type" value="Genomic_DNA"/>
</dbReference>
<dbReference type="AlphaFoldDB" id="A0AA38I7E0"/>
<reference evidence="5" key="1">
    <citation type="journal article" date="2023" name="G3 (Bethesda)">
        <title>Whole genome assemblies of Zophobas morio and Tenebrio molitor.</title>
        <authorList>
            <person name="Kaur S."/>
            <person name="Stinson S.A."/>
            <person name="diCenzo G.C."/>
        </authorList>
    </citation>
    <scope>NUCLEOTIDE SEQUENCE</scope>
    <source>
        <strain evidence="5">QUZm001</strain>
    </source>
</reference>
<evidence type="ECO:0000256" key="3">
    <source>
        <dbReference type="SAM" id="MobiDB-lite"/>
    </source>
</evidence>
<evidence type="ECO:0000313" key="6">
    <source>
        <dbReference type="Proteomes" id="UP001168821"/>
    </source>
</evidence>
<evidence type="ECO:0000256" key="1">
    <source>
        <dbReference type="ARBA" id="ARBA00004123"/>
    </source>
</evidence>
<feature type="compositionally biased region" description="Basic and acidic residues" evidence="3">
    <location>
        <begin position="231"/>
        <end position="253"/>
    </location>
</feature>
<gene>
    <name evidence="5" type="ORF">Zmor_021320</name>
</gene>
<feature type="compositionally biased region" description="Basic and acidic residues" evidence="3">
    <location>
        <begin position="149"/>
        <end position="196"/>
    </location>
</feature>
<organism evidence="5 6">
    <name type="scientific">Zophobas morio</name>
    <dbReference type="NCBI Taxonomy" id="2755281"/>
    <lineage>
        <taxon>Eukaryota</taxon>
        <taxon>Metazoa</taxon>
        <taxon>Ecdysozoa</taxon>
        <taxon>Arthropoda</taxon>
        <taxon>Hexapoda</taxon>
        <taxon>Insecta</taxon>
        <taxon>Pterygota</taxon>
        <taxon>Neoptera</taxon>
        <taxon>Endopterygota</taxon>
        <taxon>Coleoptera</taxon>
        <taxon>Polyphaga</taxon>
        <taxon>Cucujiformia</taxon>
        <taxon>Tenebrionidae</taxon>
        <taxon>Zophobas</taxon>
    </lineage>
</organism>
<dbReference type="PANTHER" id="PTHR13495:SF0">
    <property type="entry name" value="PSME3-INTERACTING PROTEIN"/>
    <property type="match status" value="1"/>
</dbReference>
<feature type="compositionally biased region" description="Polar residues" evidence="3">
    <location>
        <begin position="129"/>
        <end position="141"/>
    </location>
</feature>
<dbReference type="InterPro" id="IPR039845">
    <property type="entry name" value="FAM192A"/>
</dbReference>
<evidence type="ECO:0000259" key="4">
    <source>
        <dbReference type="Pfam" id="PF10187"/>
    </source>
</evidence>
<dbReference type="GO" id="GO:0005634">
    <property type="term" value="C:nucleus"/>
    <property type="evidence" value="ECO:0007669"/>
    <property type="project" value="UniProtKB-SubCell"/>
</dbReference>
<proteinExistence type="predicted"/>